<feature type="signal peptide" evidence="3">
    <location>
        <begin position="1"/>
        <end position="21"/>
    </location>
</feature>
<evidence type="ECO:0000313" key="6">
    <source>
        <dbReference type="EMBL" id="KAA1121957.1"/>
    </source>
</evidence>
<dbReference type="SUPFAM" id="SSF48056">
    <property type="entry name" value="Di-copper centre-containing domain"/>
    <property type="match status" value="1"/>
</dbReference>
<dbReference type="PANTHER" id="PTHR11474">
    <property type="entry name" value="TYROSINASE FAMILY MEMBER"/>
    <property type="match status" value="1"/>
</dbReference>
<keyword evidence="3" id="KW-0732">Signal</keyword>
<dbReference type="InterPro" id="IPR002227">
    <property type="entry name" value="Tyrosinase_Cu-bd"/>
</dbReference>
<organism evidence="5 7">
    <name type="scientific">Puccinia graminis f. sp. tritici</name>
    <dbReference type="NCBI Taxonomy" id="56615"/>
    <lineage>
        <taxon>Eukaryota</taxon>
        <taxon>Fungi</taxon>
        <taxon>Dikarya</taxon>
        <taxon>Basidiomycota</taxon>
        <taxon>Pucciniomycotina</taxon>
        <taxon>Pucciniomycetes</taxon>
        <taxon>Pucciniales</taxon>
        <taxon>Pucciniaceae</taxon>
        <taxon>Puccinia</taxon>
    </lineage>
</organism>
<keyword evidence="1" id="KW-0479">Metal-binding</keyword>
<dbReference type="InterPro" id="IPR008922">
    <property type="entry name" value="Di-copper_centre_dom_sf"/>
</dbReference>
<gene>
    <name evidence="5" type="ORF">PGT21_009806</name>
    <name evidence="6" type="ORF">PGTUg99_008894</name>
</gene>
<evidence type="ECO:0000313" key="5">
    <source>
        <dbReference type="EMBL" id="KAA1073357.1"/>
    </source>
</evidence>
<dbReference type="Proteomes" id="UP000325313">
    <property type="component" value="Unassembled WGS sequence"/>
</dbReference>
<reference evidence="7 8" key="1">
    <citation type="submission" date="2019-05" db="EMBL/GenBank/DDBJ databases">
        <title>Emergence of the Ug99 lineage of the wheat stem rust pathogen through somatic hybridization.</title>
        <authorList>
            <person name="Li F."/>
            <person name="Upadhyaya N.M."/>
            <person name="Sperschneider J."/>
            <person name="Matny O."/>
            <person name="Nguyen-Phuc H."/>
            <person name="Mago R."/>
            <person name="Raley C."/>
            <person name="Miller M.E."/>
            <person name="Silverstein K.A.T."/>
            <person name="Henningsen E."/>
            <person name="Hirsch C.D."/>
            <person name="Visser B."/>
            <person name="Pretorius Z.A."/>
            <person name="Steffenson B.J."/>
            <person name="Schwessinger B."/>
            <person name="Dodds P.N."/>
            <person name="Figueroa M."/>
        </authorList>
    </citation>
    <scope>NUCLEOTIDE SEQUENCE [LARGE SCALE GENOMIC DNA]</scope>
    <source>
        <strain evidence="5">21-0</strain>
        <strain evidence="6 8">Ug99</strain>
    </source>
</reference>
<evidence type="ECO:0000259" key="4">
    <source>
        <dbReference type="Pfam" id="PF00264"/>
    </source>
</evidence>
<feature type="domain" description="Tyrosinase copper-binding" evidence="4">
    <location>
        <begin position="78"/>
        <end position="262"/>
    </location>
</feature>
<dbReference type="Pfam" id="PF00264">
    <property type="entry name" value="Tyrosinase"/>
    <property type="match status" value="1"/>
</dbReference>
<evidence type="ECO:0000256" key="1">
    <source>
        <dbReference type="ARBA" id="ARBA00022723"/>
    </source>
</evidence>
<evidence type="ECO:0000313" key="8">
    <source>
        <dbReference type="Proteomes" id="UP000325313"/>
    </source>
</evidence>
<dbReference type="Proteomes" id="UP000324748">
    <property type="component" value="Unassembled WGS sequence"/>
</dbReference>
<keyword evidence="2" id="KW-0186">Copper</keyword>
<feature type="chain" id="PRO_5033847538" description="Tyrosinase copper-binding domain-containing protein" evidence="3">
    <location>
        <begin position="22"/>
        <end position="320"/>
    </location>
</feature>
<evidence type="ECO:0000256" key="3">
    <source>
        <dbReference type="SAM" id="SignalP"/>
    </source>
</evidence>
<dbReference type="EMBL" id="VSWC01000158">
    <property type="protein sequence ID" value="KAA1073357.1"/>
    <property type="molecule type" value="Genomic_DNA"/>
</dbReference>
<name>A0A5B0M872_PUCGR</name>
<dbReference type="AlphaFoldDB" id="A0A5B0M872"/>
<dbReference type="EMBL" id="VDEP01000236">
    <property type="protein sequence ID" value="KAA1121957.1"/>
    <property type="molecule type" value="Genomic_DNA"/>
</dbReference>
<evidence type="ECO:0000313" key="7">
    <source>
        <dbReference type="Proteomes" id="UP000324748"/>
    </source>
</evidence>
<dbReference type="Gene3D" id="1.10.1280.10">
    <property type="entry name" value="Di-copper center containing domain from catechol oxidase"/>
    <property type="match status" value="1"/>
</dbReference>
<evidence type="ECO:0000256" key="2">
    <source>
        <dbReference type="ARBA" id="ARBA00023008"/>
    </source>
</evidence>
<dbReference type="OrthoDB" id="6132182at2759"/>
<proteinExistence type="predicted"/>
<dbReference type="GO" id="GO:0016491">
    <property type="term" value="F:oxidoreductase activity"/>
    <property type="evidence" value="ECO:0007669"/>
    <property type="project" value="InterPro"/>
</dbReference>
<sequence>MRNQFWLGLCLLFLGSVPIHCLPGPGNKLRPRNSATCRNPSVRTSWTNLSASEKRAYQASVSCLLKAPSQMRYPGAVSRYDDLVYVHQRQSDYPNGRDEWHVTGQFLAVHRMYCYIFELMLRDECNYRGRMPYWDEQRDAGNFRNSEFLRDFGGPGDERGMVTQGPFANFEINLGPGFQNVRRRLHRQINETASAMAGPQYYQKLMAQPTFASFLNEIRQHSHIAGHNGVGGELGDVQTAAVDSIFFNHHLYIDWLWASWQEADPQARIFDLRGAGYETQANPTQETNLLTTLKFLGLAPDVPLYGSLDIQGGFLCYTYE</sequence>
<accession>A0A5B0M872</accession>
<keyword evidence="7" id="KW-1185">Reference proteome</keyword>
<dbReference type="GO" id="GO:0046872">
    <property type="term" value="F:metal ion binding"/>
    <property type="evidence" value="ECO:0007669"/>
    <property type="project" value="UniProtKB-KW"/>
</dbReference>
<dbReference type="PRINTS" id="PR00092">
    <property type="entry name" value="TYROSINASE"/>
</dbReference>
<dbReference type="PANTHER" id="PTHR11474:SF126">
    <property type="entry name" value="TYROSINASE-LIKE PROTEIN TYR-1-RELATED"/>
    <property type="match status" value="1"/>
</dbReference>
<protein>
    <recommendedName>
        <fullName evidence="4">Tyrosinase copper-binding domain-containing protein</fullName>
    </recommendedName>
</protein>
<comment type="caution">
    <text evidence="5">The sequence shown here is derived from an EMBL/GenBank/DDBJ whole genome shotgun (WGS) entry which is preliminary data.</text>
</comment>
<dbReference type="InterPro" id="IPR050316">
    <property type="entry name" value="Tyrosinase/Hemocyanin"/>
</dbReference>